<dbReference type="CDD" id="cd06261">
    <property type="entry name" value="TM_PBP2"/>
    <property type="match status" value="1"/>
</dbReference>
<evidence type="ECO:0000313" key="10">
    <source>
        <dbReference type="Proteomes" id="UP000268084"/>
    </source>
</evidence>
<evidence type="ECO:0000256" key="7">
    <source>
        <dbReference type="RuleBase" id="RU363032"/>
    </source>
</evidence>
<feature type="transmembrane region" description="Helical" evidence="7">
    <location>
        <begin position="107"/>
        <end position="131"/>
    </location>
</feature>
<sequence>MTQIAPVLPEESNMTRRALKASERASDAKTKLSSPWASAVAIILAILWTLPTLGLFITSFRKPADISGPTATGWWTIFTNPSFSLDNYDKVLTGGASSLGSFFLNSFVITIPAVIIPIALALLAAYAFAWIPFKGRNFLFVAIFALQVVPIQVTLIPLQSQYVAWGLAASFWPVWLSHTIFGLPLAIFLLHNFMKEIPREIIEAARVDGAGHVKIFFRVLLPLLVPAIASFGIFQFLWVWNDLLVAIVFAPSANLAPLTARLAELSGTQGANWQLPAAGAFVSMAVPLIVFLALQRYFVRGLLAGGVKG</sequence>
<organism evidence="9 10">
    <name type="scientific">Nakamurella antarctica</name>
    <dbReference type="NCBI Taxonomy" id="1902245"/>
    <lineage>
        <taxon>Bacteria</taxon>
        <taxon>Bacillati</taxon>
        <taxon>Actinomycetota</taxon>
        <taxon>Actinomycetes</taxon>
        <taxon>Nakamurellales</taxon>
        <taxon>Nakamurellaceae</taxon>
        <taxon>Nakamurella</taxon>
    </lineage>
</organism>
<feature type="transmembrane region" description="Helical" evidence="7">
    <location>
        <begin position="215"/>
        <end position="237"/>
    </location>
</feature>
<reference evidence="9 10" key="2">
    <citation type="submission" date="2018-12" db="EMBL/GenBank/DDBJ databases">
        <title>Nakamurella antarcticus sp. nov., isolated from Antarctica South Shetland Islands soil.</title>
        <authorList>
            <person name="Peng F."/>
        </authorList>
    </citation>
    <scope>NUCLEOTIDE SEQUENCE [LARGE SCALE GENOMIC DNA]</scope>
    <source>
        <strain evidence="9 10">S14-144</strain>
    </source>
</reference>
<feature type="domain" description="ABC transmembrane type-1" evidence="8">
    <location>
        <begin position="103"/>
        <end position="294"/>
    </location>
</feature>
<keyword evidence="10" id="KW-1185">Reference proteome</keyword>
<keyword evidence="2 7" id="KW-0813">Transport</keyword>
<gene>
    <name evidence="9" type="ORF">EH165_14525</name>
</gene>
<protein>
    <submittedName>
        <fullName evidence="9">Carbohydrate ABC transporter permease</fullName>
    </submittedName>
</protein>
<dbReference type="KEGG" id="nak:EH165_14525"/>
<dbReference type="PANTHER" id="PTHR43744:SF4">
    <property type="entry name" value="OSMOPROTECTIVE COMPOUNDS UPTAKE PERMEASE PROTEIN GGTD"/>
    <property type="match status" value="1"/>
</dbReference>
<evidence type="ECO:0000256" key="6">
    <source>
        <dbReference type="ARBA" id="ARBA00023136"/>
    </source>
</evidence>
<reference evidence="9 10" key="1">
    <citation type="submission" date="2018-11" db="EMBL/GenBank/DDBJ databases">
        <authorList>
            <person name="Da X."/>
        </authorList>
    </citation>
    <scope>NUCLEOTIDE SEQUENCE [LARGE SCALE GENOMIC DNA]</scope>
    <source>
        <strain evidence="9 10">S14-144</strain>
    </source>
</reference>
<keyword evidence="4 7" id="KW-0812">Transmembrane</keyword>
<evidence type="ECO:0000256" key="3">
    <source>
        <dbReference type="ARBA" id="ARBA00022475"/>
    </source>
</evidence>
<dbReference type="Pfam" id="PF00528">
    <property type="entry name" value="BPD_transp_1"/>
    <property type="match status" value="1"/>
</dbReference>
<evidence type="ECO:0000256" key="4">
    <source>
        <dbReference type="ARBA" id="ARBA00022692"/>
    </source>
</evidence>
<dbReference type="Gene3D" id="1.10.3720.10">
    <property type="entry name" value="MetI-like"/>
    <property type="match status" value="1"/>
</dbReference>
<dbReference type="InterPro" id="IPR000515">
    <property type="entry name" value="MetI-like"/>
</dbReference>
<comment type="similarity">
    <text evidence="7">Belongs to the binding-protein-dependent transport system permease family.</text>
</comment>
<dbReference type="GO" id="GO:0055085">
    <property type="term" value="P:transmembrane transport"/>
    <property type="evidence" value="ECO:0007669"/>
    <property type="project" value="InterPro"/>
</dbReference>
<evidence type="ECO:0000256" key="1">
    <source>
        <dbReference type="ARBA" id="ARBA00004651"/>
    </source>
</evidence>
<feature type="transmembrane region" description="Helical" evidence="7">
    <location>
        <begin position="275"/>
        <end position="294"/>
    </location>
</feature>
<evidence type="ECO:0000313" key="9">
    <source>
        <dbReference type="EMBL" id="AZI59175.1"/>
    </source>
</evidence>
<dbReference type="AlphaFoldDB" id="A0A3G8ZQU2"/>
<comment type="subcellular location">
    <subcellularLocation>
        <location evidence="1 7">Cell membrane</location>
        <topology evidence="1 7">Multi-pass membrane protein</topology>
    </subcellularLocation>
</comment>
<feature type="transmembrane region" description="Helical" evidence="7">
    <location>
        <begin position="138"/>
        <end position="158"/>
    </location>
</feature>
<dbReference type="OrthoDB" id="9794684at2"/>
<dbReference type="SUPFAM" id="SSF161098">
    <property type="entry name" value="MetI-like"/>
    <property type="match status" value="1"/>
</dbReference>
<accession>A0A3G8ZQU2</accession>
<name>A0A3G8ZQU2_9ACTN</name>
<evidence type="ECO:0000256" key="2">
    <source>
        <dbReference type="ARBA" id="ARBA00022448"/>
    </source>
</evidence>
<evidence type="ECO:0000256" key="5">
    <source>
        <dbReference type="ARBA" id="ARBA00022989"/>
    </source>
</evidence>
<evidence type="ECO:0000259" key="8">
    <source>
        <dbReference type="PROSITE" id="PS50928"/>
    </source>
</evidence>
<dbReference type="InterPro" id="IPR035906">
    <property type="entry name" value="MetI-like_sf"/>
</dbReference>
<dbReference type="GO" id="GO:0005886">
    <property type="term" value="C:plasma membrane"/>
    <property type="evidence" value="ECO:0007669"/>
    <property type="project" value="UniProtKB-SubCell"/>
</dbReference>
<dbReference type="PANTHER" id="PTHR43744">
    <property type="entry name" value="ABC TRANSPORTER PERMEASE PROTEIN MG189-RELATED-RELATED"/>
    <property type="match status" value="1"/>
</dbReference>
<feature type="transmembrane region" description="Helical" evidence="7">
    <location>
        <begin position="170"/>
        <end position="194"/>
    </location>
</feature>
<keyword evidence="3" id="KW-1003">Cell membrane</keyword>
<feature type="transmembrane region" description="Helical" evidence="7">
    <location>
        <begin position="243"/>
        <end position="263"/>
    </location>
</feature>
<feature type="transmembrane region" description="Helical" evidence="7">
    <location>
        <begin position="36"/>
        <end position="57"/>
    </location>
</feature>
<dbReference type="Proteomes" id="UP000268084">
    <property type="component" value="Chromosome"/>
</dbReference>
<keyword evidence="6 7" id="KW-0472">Membrane</keyword>
<keyword evidence="5 7" id="KW-1133">Transmembrane helix</keyword>
<dbReference type="EMBL" id="CP034170">
    <property type="protein sequence ID" value="AZI59175.1"/>
    <property type="molecule type" value="Genomic_DNA"/>
</dbReference>
<dbReference type="PROSITE" id="PS50928">
    <property type="entry name" value="ABC_TM1"/>
    <property type="match status" value="1"/>
</dbReference>
<proteinExistence type="inferred from homology"/>